<name>A0A7X6B1J2_STRMQ</name>
<dbReference type="InterPro" id="IPR014030">
    <property type="entry name" value="Ketoacyl_synth_N"/>
</dbReference>
<dbReference type="Pfam" id="PF00550">
    <property type="entry name" value="PP-binding"/>
    <property type="match status" value="4"/>
</dbReference>
<dbReference type="PROSITE" id="PS52004">
    <property type="entry name" value="KS3_2"/>
    <property type="match status" value="4"/>
</dbReference>
<dbReference type="InterPro" id="IPR009081">
    <property type="entry name" value="PP-bd_ACP"/>
</dbReference>
<dbReference type="InterPro" id="IPR050091">
    <property type="entry name" value="PKS_NRPS_Biosynth_Enz"/>
</dbReference>
<dbReference type="GO" id="GO:0033068">
    <property type="term" value="P:macrolide biosynthetic process"/>
    <property type="evidence" value="ECO:0007669"/>
    <property type="project" value="UniProtKB-ARBA"/>
</dbReference>
<dbReference type="InterPro" id="IPR020806">
    <property type="entry name" value="PKS_PP-bd"/>
</dbReference>
<dbReference type="SMART" id="SM01294">
    <property type="entry name" value="PKS_PP_betabranch"/>
    <property type="match status" value="3"/>
</dbReference>
<dbReference type="Pfam" id="PF02801">
    <property type="entry name" value="Ketoacyl-synt_C"/>
    <property type="match status" value="4"/>
</dbReference>
<evidence type="ECO:0000313" key="9">
    <source>
        <dbReference type="EMBL" id="NIY70584.1"/>
    </source>
</evidence>
<dbReference type="PROSITE" id="PS50075">
    <property type="entry name" value="CARRIER"/>
    <property type="match status" value="4"/>
</dbReference>
<dbReference type="InterPro" id="IPR013968">
    <property type="entry name" value="PKS_KR"/>
</dbReference>
<dbReference type="Gene3D" id="3.40.50.720">
    <property type="entry name" value="NAD(P)-binding Rossmann-like Domain"/>
    <property type="match status" value="3"/>
</dbReference>
<dbReference type="Gene3D" id="3.30.70.3290">
    <property type="match status" value="4"/>
</dbReference>
<dbReference type="InterPro" id="IPR001227">
    <property type="entry name" value="Ac_transferase_dom_sf"/>
</dbReference>
<dbReference type="EMBL" id="JAALLH010000002">
    <property type="protein sequence ID" value="NIY70584.1"/>
    <property type="molecule type" value="Genomic_DNA"/>
</dbReference>
<reference evidence="9 10" key="1">
    <citation type="submission" date="2020-02" db="EMBL/GenBank/DDBJ databases">
        <title>Streptomyces malaysiensis DSM14702 (JHCC583434, PFL_A843) Genome sequencing and assembly.</title>
        <authorList>
            <person name="Samborskyy M."/>
        </authorList>
    </citation>
    <scope>NUCLEOTIDE SEQUENCE [LARGE SCALE GENOMIC DNA]</scope>
    <source>
        <strain evidence="9 10">DSM 14702</strain>
    </source>
</reference>
<dbReference type="Pfam" id="PF00698">
    <property type="entry name" value="Acyl_transf_1"/>
    <property type="match status" value="4"/>
</dbReference>
<protein>
    <submittedName>
        <fullName evidence="9">Beta-ketoacyl synthase</fullName>
    </submittedName>
</protein>
<evidence type="ECO:0000313" key="10">
    <source>
        <dbReference type="Proteomes" id="UP000536624"/>
    </source>
</evidence>
<evidence type="ECO:0000256" key="3">
    <source>
        <dbReference type="ARBA" id="ARBA00022679"/>
    </source>
</evidence>
<feature type="domain" description="Carrier" evidence="7">
    <location>
        <begin position="939"/>
        <end position="1014"/>
    </location>
</feature>
<dbReference type="SUPFAM" id="SSF55048">
    <property type="entry name" value="Probable ACP-binding domain of malonyl-CoA ACP transacylase"/>
    <property type="match status" value="4"/>
</dbReference>
<dbReference type="Gene3D" id="6.10.140.1830">
    <property type="match status" value="3"/>
</dbReference>
<dbReference type="FunFam" id="3.40.366.10:FF:000002">
    <property type="entry name" value="Probable polyketide synthase 2"/>
    <property type="match status" value="3"/>
</dbReference>
<gene>
    <name evidence="9" type="ORF">SMALB_8715</name>
</gene>
<dbReference type="InterPro" id="IPR016036">
    <property type="entry name" value="Malonyl_transacylase_ACP-bd"/>
</dbReference>
<dbReference type="InterPro" id="IPR014043">
    <property type="entry name" value="Acyl_transferase_dom"/>
</dbReference>
<dbReference type="InterPro" id="IPR032821">
    <property type="entry name" value="PKS_assoc"/>
</dbReference>
<dbReference type="Pfam" id="PF08659">
    <property type="entry name" value="KR"/>
    <property type="match status" value="3"/>
</dbReference>
<dbReference type="PANTHER" id="PTHR43775">
    <property type="entry name" value="FATTY ACID SYNTHASE"/>
    <property type="match status" value="1"/>
</dbReference>
<dbReference type="SUPFAM" id="SSF53901">
    <property type="entry name" value="Thiolase-like"/>
    <property type="match status" value="4"/>
</dbReference>
<dbReference type="SUPFAM" id="SSF52151">
    <property type="entry name" value="FabD/lysophospholipase-like"/>
    <property type="match status" value="4"/>
</dbReference>
<dbReference type="SMART" id="SM00825">
    <property type="entry name" value="PKS_KS"/>
    <property type="match status" value="4"/>
</dbReference>
<evidence type="ECO:0000256" key="5">
    <source>
        <dbReference type="ARBA" id="ARBA00023268"/>
    </source>
</evidence>
<feature type="domain" description="Ketosynthase family 3 (KS3)" evidence="8">
    <location>
        <begin position="4133"/>
        <end position="4561"/>
    </location>
</feature>
<dbReference type="PANTHER" id="PTHR43775:SF51">
    <property type="entry name" value="INACTIVE PHENOLPHTHIOCEROL SYNTHESIS POLYKETIDE SYNTHASE TYPE I PKS1-RELATED"/>
    <property type="match status" value="1"/>
</dbReference>
<dbReference type="Proteomes" id="UP000536624">
    <property type="component" value="Unassembled WGS sequence"/>
</dbReference>
<keyword evidence="1" id="KW-0596">Phosphopantetheine</keyword>
<evidence type="ECO:0000256" key="6">
    <source>
        <dbReference type="ARBA" id="ARBA00023315"/>
    </source>
</evidence>
<dbReference type="PROSITE" id="PS00606">
    <property type="entry name" value="KS3_1"/>
    <property type="match status" value="3"/>
</dbReference>
<dbReference type="SMART" id="SM00827">
    <property type="entry name" value="PKS_AT"/>
    <property type="match status" value="4"/>
</dbReference>
<dbReference type="InterPro" id="IPR016039">
    <property type="entry name" value="Thiolase-like"/>
</dbReference>
<keyword evidence="2" id="KW-0597">Phosphoprotein</keyword>
<dbReference type="SUPFAM" id="SSF51735">
    <property type="entry name" value="NAD(P)-binding Rossmann-fold domains"/>
    <property type="match status" value="6"/>
</dbReference>
<sequence>MTSQHSRETDIAVVGLSCRLPGASDPDAFWQLLRNGHDAVTEVPAGRFTIGPSEPAGEENPLRWGAFLDRVDTFDADFFGISPREAAAMDPQQRLTLELAWEALEEAGIPPGQMAGTAVGVFVGTGRDDYAALVRRYGTGVIGPHTMTGLHRGLIANRVSYTLGLTGPSLTVDTGQSSSLVAVHAAVESLRRGESHTALAGGVSLMLAADSAVEAAEFGALSPDGRCYTFDARANGFVRGEGGAFVVLKPLARAVADGDLIHCVIRGSAVNNDGGGSSLTTPRRAAQEEVLRAAYREAGLDPDRVQYIELHGTGTKVGDPVEAAALGAALGTGRPATEPLRVGSAKTNVGHLEAAAGIVGLVKVALSMRHRELPPSLNYETPNPLIPLDDLRLSVQRDLEPWTAPDVLLAGVSSFGMGGTNCHVVISEAPPRPVPAAPDDRRTLLWVLSGRGEQALREQAGRLRAHLRGIPHPDPFRIGYSLAVTRTAFENRAAIVASHPDELRDGLDSLAEGRRSAHVVSYRTPSAERPGLAFLFSGQGSQRARMGRELHAAFPAFAEAFDAVRAELDPRLDLPLSRVVFAEPGTRESELLDQTVFTQTALFAFEVAFFRLLADWGVAPDVLVGHSIGELAAAHVAGVLTLPDACALVAARGRLMQALPAGGAMVSLEASEAEVRALLTETDGQGVDIAAVNGPRATVIAGEERTVLDVAERWRERGRRTKRLRVSHAFHSRSMDGMLKDFRRVAEGLSYAPPAIPIISNLTGRFVMADDMAVPDYWVRHVRHTVRFADSMDLLRAEGIGAFTELGPGGVLVAQAQQCLSDQADAVFLPGPSGGEADGPDEVRHVLTTVARLFTRGRPVNWEAVYGGQPTDRTPLPTYPFQRRRHWLPEADRPTAPPRPAIAAHQGGTEAHTAEPDGAVANESFTAQLTALATAERPRFALRLVRTLSAEVLGHDGPDDIAADRTFRELGVDSLLAVALRDLLAQATGSRLPGSILFDHPTPAALARHLVDSALGETDTPVTPSSPAPAEEPIAIIGMGCRYPGGADSPESLWQLVASGVDAISALPTDRGWDMDALYDADPEHVGTSYTSQGGFLHHAALFDAGFFGISPREATAMDPQQRLLLETSWEAFERAGIDPASLRGSRTGVFTGAMSQDYGPRLHEPADGFEGYLLTGSTGSVLSGRIAYTLGLVGPAITIDTACSSSLVALHLAARSLRGGECSLALAGGATVMANPGMFVEFSRQRGLSSDGRCKAFGADADGTGWAEGVGVLVLERLSDARRNGHRVLALVRGSAVNQDGASNGLTAPNGPSQQRVIRQALADAELTAADVDAVEAHGTGTRLGDPIEAHALLGTYGQDRDGEQPLWLGSLKSNIGHTQAAAGVGGVIKMVMALQHGQLPRTLHAAEPSPHVDWSAGRVELLTTQRDWPRTGRPRRAGVSSFGVSGTNAHVILEQVESEPEPESVAVGEDDPPVAVAWTVSGRTDAALRAQAVCLRDFVGARGGLRPVDVGWSLVAARSDFEHRVVVVGGGREELLAGLAGVGGSVPVDGVVRGVARPVDKVALVFPGQGSQWVGMAVGLLGSSSVFAAAMGECAAALGPFVGWSLVDVLGDEVALGRVDVVQPVLWAVMVSLAELWRSCGVSPAAVVGHSQGEIAAAVVAGGLSLEDGARVVALRSKALSVLAGRGGMVSVPLPVAEVEGRLVAWGGRLSVAAVNGPRAVVVSGDPDALEELLEWCAEEGVRARRIAVDYASHSVQVEDIQHTLLEDLAPVSPRAGEVPFFSTVTGDWTDADSLDAGYWYRNLRSTVRFEEAVRTLIDSGFHAFIEVSPHPVLTPGLQEIVDDAGHDALVVGTLRREEGGWDRFLRALGQAHVRGLDVDWTGTLPGGRPVELPTYPFQRDRYWLNAPKPAVPVTADAAESGFWDAVERADVASLADTLDADGEAVNALLPALSAWRRTRRTESLVESWRYRVAWRPRPDTSWEAPSGTWLVPIPGRMADDPWIAEVIGVLEHGGARVVTMSLDARDTDRDRLAGRLRDIGEEFAGVLSPLAVDEDAHPSYPTLGTGFALSVVLVQTLGEAGITAPLWCVTRGAVSIGGVEPVRHPAQAALWGMGRVAALEHPDRWGGLIDLPETLDERAGARLRALLAPRSDGAVRERPGPDFEDQVAIRAAGVFTRRLTHATERAEGRGWKPRGTVLVTGGTGALGAHVARWLAEQGAEHVVLTSRRGAADEEIGRLAAELAGHDTRLTATVCDMADRDAVAGLLRGLETDGTPVRAVVHAAGVSRLAPLAEATLTEFQETAAGKVTGAAHLSELLDPGALDAMVFFSSISGTWGVADHAAYAAANAALDALAERLRADGFPAQSLAWGPWGGGAGMIDTSLAEPLRRRGIPVIDPGLAVTGMRHAGDPAGAFLALADVDWDTFIPVFTSGRPSALFREVYESEEPASAADGSPRPAVSAFAERLTDAPAAQRERVVVDLVRSTAAHVLGHTSAEAMDGDRSFRDIGFDSLTAVELSSRLAAATGLRLPGSLVFDHPTATALARHLLDVIFGVREDPTTLTDTPPTTPTDDDPIAVVGMGCRYPGGVTTPEELWTLAASGADVISGLPAERGWDLDDLYDPDPDRPGKSYVRQGGFLHDADRFDSEFFGITPREAITMDPQQRLLLEASWESLERAGVDPKGLRGTRTGVFVGTTGHDYGTLPGLDTDGLEGHLLTGRAASVVSGRIAYLLGLEGPAITVDTACSSSLVALHLACQSLRQGECAVAIAAGATVMSTPSTLAAFSRQRGLAADGRCKAFAASADGMGLAEGVGTVVLERLSDARRNGHEVLAVVRGSAINQDGASNGLTAPNGPAQQRVIRQALANAGLSVDDIDAVEAHGTGTTLGDPIEAQALLATYGQRNAEHDPLWLGSLKSNIGHTQAAAGVAGVIKMVMALRHGVLPRTLHVDEPTPHVDWSAGRVRLLTEERPWPDRDRPRRVGVSSFGMSGTNAHLVLEQAPTTVPVDTPVPVAGDVSVVPWVVSGRSVEALCGQAVRLAEYVAECPGVSVSDVGFSLVVSRSGFEHRAVVLGGSGGELAGGLGALVSGGSGVVRGVVGRADRVVMVFPGQGSQWVGMAVELLGSSSVFAAAMGECAAALSGFVGWSLLDVLGDEAALGRVDVVQPVLWAVMVSLAELWRSCGVSPAAVVGHSQGEIAAAVVAGGLSLEDGARVVALRSKALSVLAGRGGMVSVPLPVAEVEGRLVAWGGRLSVAAVNGPRAVVVSGDPDALEELLEWCAEEGVRARRIAVDYASHSVQVEDIQHTLLEDLAPVSPRAGEVPFFSTVTGDWIDTGELDAGYWYRNLRHPVRFEDAIRTLAEQGFGAFIEVSAHPVLTIGIQETVATSTGQEPAVLGTLRRNDGGWGRFMTALAQAWTRGVAVDWTPLFAGARRVDLPTYAFQHQRYWLESAATSTSTATAAAPADNAGALAESRFWAAVDREDVESLASDLSVDDAALTAVVPALATWRQRQRADSVVDSWRYHVVWRPIADPPRTRVSGTWLVVVPAGRRSVWASAVARTLPDARWLELSAADADRGVVAARLREALDGADGAVPVRVLSLLALDEEPHPEYSAMPSGLALTLALVQALADEAIEARLWCATQGAVSTAPSGSHDPVRNAGQALVWGLGRTVALEHPELWGGLVDVPGPAHLDDRALGRLAGVLTGIAVGDGTAPRPAIEDQVAVRPSGLYVRRLVRGRDEETAGTGRWTPHGTTLITGSTGALGPRIARWLAAEGAEHLVLVSRRGRDAAGAAELEAELTALGTAVTFAACDVTDRAALEELAERLRHQAPPVRSVMHAAAVIELESLRDTTLKRFADVLAAKVVGARHLDEVFAEDTVESFVLFSSIAGTWGSGDHGAYCAGNAFLDAMAEQRRAGGLPATSVAWGVWNSIGSDIEGEKRLDRQGLPVMRPDYALAALRDILDRDETVPIVVDVRWERFATVFTSERPSPLLLDLPEARAVLAARTDPAAVASLDEHTERSALASRLADVPSAERRDVVLGLVCGQAKEVSGRTTMDPDRAFRDVGFDSLMAVDLRNRLSESTGLRLPATLVFDYPTPTVLTERLLEEVFGEPAPATPGTPAAPTADPDEPIAIVGMSCRYPGGVRSPEDLWQLIVADGDAVCPFPSDRGWNIEELYSPDPDPEQPGGVYAREGGFLHDADQFDPGFFGISPREALAMDPQQRLLLEASWESLERAAIDPRSLKGSDTGVFVGVSFSGYAAGTAGASDATDGFLGTSNATSVASGRIAYAFGFEGPALTVDTACSSSLVALHLACESLRRGECSAAVAGGATIMATPDTIVAFSRQRGLAADGRCKAFSASADGMGLAEGVGVVVLERLSDARREGHKVLAVVRGSAINQDGASNGLTAPNGPSQQRVIRQALTNAGLTVADVDAVEAHGTGTALGDPIEAQALLATYGQARDAANPLWLGSVKSNIGHTQSASGVAGVIKMTLALQRGLLPRTLHVDEPTPYVDWTAGAVQLLTEAQDWRDDGRPRRAGVSSFGISGTNAHLILEQAPDVRAHIPAPDDTVPDRLAPDAATGAQPPAAVLPAVPLLVSARSERALRAQAGRIASHLGRATDVPPADVAWSLAATRTHFEHRAVVAAPDRSGLLDGLSALAAGEPTASGTVTGTVGDDGTDSGAKTAFFFSGQGSQRIGMGLELAEAYPVFTAALSDVCTELDRRLDRRLLDVIAAADGALDRTMYTQAGLFAVEVALYRLLEFWGVAPQFLLGHSIGELSAAHVAGVLSLPDACELVVARGRLMQALPEGGAMVAVEATEAEVLESLAGLEAEASVAAVNGPTAVVISGAESVVAHLGGLWSERGRKTRRLKVSHAFHSPRMDAMLEDFRQAAARVDFHPPRLPIVSNVSGTLATAEDLCSPDYWVAHVRHTVRFADGVHYLYGQGVRTLVELGPDGVLSAMAQECLADAGGVAVTPVLRANRPEPLAAMTALGRLHVAGVAVDWRAVLAGHGAQVVELPTYPFDHERFWLEPHRHGSAQDTAAEAATTGFDGPFWAAVDQQDVAHLASTLDIDERSLTDVVPALSSWWRRRRDESAVDSWRYQVTWKPLTASDRTVSGTWLLVVPPGHTEDPWTHDVQHTLTTQGLTIRRLDLTDDDIGREALTRRLTAATRPDIGDTDPLGVAQSAGITQVTGVISLLALDETPHSAHPALPRGLAASLLLLQALGDTETDARLWCLTRGAVTLGDAERLRGTTQSAVWGMGRVAALEHPHQWGGLIDLPDTVEEAAALRIHATLSAAADSGEYEDQVAIRASGRYGRRLVHADGATAANGNGWQPRGTVLVTGGTGAVGAHVARWLAENGAEHVVLTSRRGPAAPGAEELRTELTERGAHVTIAACDMADRNAVAELLEGLDADGWTLRAVVHAAGIIDDGVLATMSLDRFERVLEAKALTAWHLHELTAGRELDAFVLFSSLAGTLGSAGQGNYAAANASLDALARHRRELGLPGTSLAWGAWADGGMVSDDAVVEDRMRRDGVVGMAPRLAVSLLREAGPHGAAALGVGDIRWDRFATAFTAARPAPLLRELSEAQRELADRGADGDAATSWRNRLTALSGPERERAFLDLVERHVAAVLGLASPGEIPSGRPFRDIGFDSLTAVELRNRLTAVTGLTLPPTLVFDYPTPAVLARHLLGLVSRDGDATTLTAELSRLEAALAEADAEELSRGQVTARLQALLHRLNGSPNNGSGDNGSAKDDNSLSERLETATHDEVFDFIDKELGALE</sequence>
<organism evidence="9 10">
    <name type="scientific">Streptomyces malaysiensis</name>
    <dbReference type="NCBI Taxonomy" id="92644"/>
    <lineage>
        <taxon>Bacteria</taxon>
        <taxon>Bacillati</taxon>
        <taxon>Actinomycetota</taxon>
        <taxon>Actinomycetes</taxon>
        <taxon>Kitasatosporales</taxon>
        <taxon>Streptomycetaceae</taxon>
        <taxon>Streptomyces</taxon>
        <taxon>Streptomyces violaceusniger group</taxon>
    </lineage>
</organism>
<dbReference type="InterPro" id="IPR057326">
    <property type="entry name" value="KR_dom"/>
</dbReference>
<evidence type="ECO:0000256" key="2">
    <source>
        <dbReference type="ARBA" id="ARBA00022553"/>
    </source>
</evidence>
<dbReference type="GO" id="GO:0031177">
    <property type="term" value="F:phosphopantetheine binding"/>
    <property type="evidence" value="ECO:0007669"/>
    <property type="project" value="InterPro"/>
</dbReference>
<feature type="domain" description="Ketosynthase family 3 (KS3)" evidence="8">
    <location>
        <begin position="8"/>
        <end position="428"/>
    </location>
</feature>
<feature type="domain" description="Ketosynthase family 3 (KS3)" evidence="8">
    <location>
        <begin position="1031"/>
        <end position="1457"/>
    </location>
</feature>
<evidence type="ECO:0000256" key="1">
    <source>
        <dbReference type="ARBA" id="ARBA00022450"/>
    </source>
</evidence>
<dbReference type="Pfam" id="PF18369">
    <property type="entry name" value="PKS_DE"/>
    <property type="match status" value="3"/>
</dbReference>
<dbReference type="InterPro" id="IPR041618">
    <property type="entry name" value="PKS_DE"/>
</dbReference>
<keyword evidence="5" id="KW-0511">Multifunctional enzyme</keyword>
<keyword evidence="4" id="KW-0045">Antibiotic biosynthesis</keyword>
<dbReference type="GO" id="GO:0004315">
    <property type="term" value="F:3-oxoacyl-[acyl-carrier-protein] synthase activity"/>
    <property type="evidence" value="ECO:0007669"/>
    <property type="project" value="InterPro"/>
</dbReference>
<dbReference type="InterPro" id="IPR006162">
    <property type="entry name" value="Ppantetheine_attach_site"/>
</dbReference>
<evidence type="ECO:0000259" key="7">
    <source>
        <dbReference type="PROSITE" id="PS50075"/>
    </source>
</evidence>
<dbReference type="Gene3D" id="3.40.366.10">
    <property type="entry name" value="Malonyl-Coenzyme A Acyl Carrier Protein, domain 2"/>
    <property type="match status" value="4"/>
</dbReference>
<keyword evidence="3" id="KW-0808">Transferase</keyword>
<comment type="caution">
    <text evidence="9">The sequence shown here is derived from an EMBL/GenBank/DDBJ whole genome shotgun (WGS) entry which is preliminary data.</text>
</comment>
<dbReference type="SMART" id="SM00823">
    <property type="entry name" value="PKS_PP"/>
    <property type="match status" value="4"/>
</dbReference>
<dbReference type="Pfam" id="PF22621">
    <property type="entry name" value="CurL-like_PKS_C"/>
    <property type="match status" value="1"/>
</dbReference>
<dbReference type="GO" id="GO:0006633">
    <property type="term" value="P:fatty acid biosynthetic process"/>
    <property type="evidence" value="ECO:0007669"/>
    <property type="project" value="InterPro"/>
</dbReference>
<dbReference type="Pfam" id="PF16197">
    <property type="entry name" value="KAsynt_C_assoc"/>
    <property type="match status" value="3"/>
</dbReference>
<dbReference type="RefSeq" id="WP_167505425.1">
    <property type="nucleotide sequence ID" value="NZ_JAALLH010000002.1"/>
</dbReference>
<evidence type="ECO:0000259" key="8">
    <source>
        <dbReference type="PROSITE" id="PS52004"/>
    </source>
</evidence>
<dbReference type="InterPro" id="IPR018201">
    <property type="entry name" value="Ketoacyl_synth_AS"/>
</dbReference>
<dbReference type="InterPro" id="IPR020841">
    <property type="entry name" value="PKS_Beta-ketoAc_synthase_dom"/>
</dbReference>
<dbReference type="Gene3D" id="3.40.47.10">
    <property type="match status" value="4"/>
</dbReference>
<proteinExistence type="predicted"/>
<accession>A0A7X6B1J2</accession>
<feature type="domain" description="Ketosynthase family 3 (KS3)" evidence="8">
    <location>
        <begin position="2575"/>
        <end position="3001"/>
    </location>
</feature>
<dbReference type="InterPro" id="IPR036736">
    <property type="entry name" value="ACP-like_sf"/>
</dbReference>
<dbReference type="NCBIfam" id="NF045894">
    <property type="entry name" value="PKS_plus_SDR"/>
    <property type="match status" value="3"/>
</dbReference>
<dbReference type="FunFam" id="3.40.47.10:FF:000019">
    <property type="entry name" value="Polyketide synthase type I"/>
    <property type="match status" value="4"/>
</dbReference>
<dbReference type="CDD" id="cd00833">
    <property type="entry name" value="PKS"/>
    <property type="match status" value="4"/>
</dbReference>
<dbReference type="SUPFAM" id="SSF47336">
    <property type="entry name" value="ACP-like"/>
    <property type="match status" value="4"/>
</dbReference>
<feature type="domain" description="Carrier" evidence="7">
    <location>
        <begin position="2479"/>
        <end position="2554"/>
    </location>
</feature>
<feature type="domain" description="Carrier" evidence="7">
    <location>
        <begin position="5626"/>
        <end position="5701"/>
    </location>
</feature>
<dbReference type="FunFam" id="1.10.1200.10:FF:000007">
    <property type="entry name" value="Probable polyketide synthase pks17"/>
    <property type="match status" value="3"/>
</dbReference>
<dbReference type="InterPro" id="IPR016035">
    <property type="entry name" value="Acyl_Trfase/lysoPLipase"/>
</dbReference>
<keyword evidence="6" id="KW-0012">Acyltransferase</keyword>
<dbReference type="Pfam" id="PF00109">
    <property type="entry name" value="ketoacyl-synt"/>
    <property type="match status" value="4"/>
</dbReference>
<dbReference type="InterPro" id="IPR036291">
    <property type="entry name" value="NAD(P)-bd_dom_sf"/>
</dbReference>
<dbReference type="GO" id="GO:0004312">
    <property type="term" value="F:fatty acid synthase activity"/>
    <property type="evidence" value="ECO:0007669"/>
    <property type="project" value="TreeGrafter"/>
</dbReference>
<dbReference type="PROSITE" id="PS00012">
    <property type="entry name" value="PHOSPHOPANTETHEINE"/>
    <property type="match status" value="4"/>
</dbReference>
<dbReference type="CDD" id="cd08952">
    <property type="entry name" value="KR_1_SDR_x"/>
    <property type="match status" value="3"/>
</dbReference>
<feature type="domain" description="Carrier" evidence="7">
    <location>
        <begin position="4037"/>
        <end position="4113"/>
    </location>
</feature>
<dbReference type="SMART" id="SM00822">
    <property type="entry name" value="PKS_KR"/>
    <property type="match status" value="3"/>
</dbReference>
<dbReference type="Gene3D" id="3.40.50.11460">
    <property type="match status" value="1"/>
</dbReference>
<evidence type="ECO:0000256" key="4">
    <source>
        <dbReference type="ARBA" id="ARBA00023194"/>
    </source>
</evidence>
<dbReference type="Gene3D" id="1.10.1200.10">
    <property type="entry name" value="ACP-like"/>
    <property type="match status" value="4"/>
</dbReference>
<dbReference type="InterPro" id="IPR014031">
    <property type="entry name" value="Ketoacyl_synth_C"/>
</dbReference>